<dbReference type="GO" id="GO:0003677">
    <property type="term" value="F:DNA binding"/>
    <property type="evidence" value="ECO:0007669"/>
    <property type="project" value="InterPro"/>
</dbReference>
<comment type="caution">
    <text evidence="1">The sequence shown here is derived from an EMBL/GenBank/DDBJ whole genome shotgun (WGS) entry which is preliminary data.</text>
</comment>
<accession>A0A3D3G2N7</accession>
<dbReference type="Gene3D" id="1.10.260.40">
    <property type="entry name" value="lambda repressor-like DNA-binding domains"/>
    <property type="match status" value="1"/>
</dbReference>
<gene>
    <name evidence="1" type="ORF">DIC32_10255</name>
</gene>
<protein>
    <recommendedName>
        <fullName evidence="3">Transcriptional regulator</fullName>
    </recommendedName>
</protein>
<dbReference type="InterPro" id="IPR010982">
    <property type="entry name" value="Lambda_DNA-bd_dom_sf"/>
</dbReference>
<dbReference type="EMBL" id="DPXL01000126">
    <property type="protein sequence ID" value="HCM31837.1"/>
    <property type="molecule type" value="Genomic_DNA"/>
</dbReference>
<organism evidence="1 2">
    <name type="scientific">Acinetobacter radioresistens</name>
    <dbReference type="NCBI Taxonomy" id="40216"/>
    <lineage>
        <taxon>Bacteria</taxon>
        <taxon>Pseudomonadati</taxon>
        <taxon>Pseudomonadota</taxon>
        <taxon>Gammaproteobacteria</taxon>
        <taxon>Moraxellales</taxon>
        <taxon>Moraxellaceae</taxon>
        <taxon>Acinetobacter</taxon>
    </lineage>
</organism>
<dbReference type="AlphaFoldDB" id="A0A3D3G2N7"/>
<sequence>MRTKSTPSNKPQREKVQSLLAYLKDFSSDKERKNFAKECGTTPGNLSQIAYGGSVSAKLAKTIHEKSEQKVLLEELRPDIFA</sequence>
<evidence type="ECO:0000313" key="1">
    <source>
        <dbReference type="EMBL" id="HCM31837.1"/>
    </source>
</evidence>
<evidence type="ECO:0000313" key="2">
    <source>
        <dbReference type="Proteomes" id="UP000262257"/>
    </source>
</evidence>
<evidence type="ECO:0008006" key="3">
    <source>
        <dbReference type="Google" id="ProtNLM"/>
    </source>
</evidence>
<dbReference type="Proteomes" id="UP000262257">
    <property type="component" value="Unassembled WGS sequence"/>
</dbReference>
<proteinExistence type="predicted"/>
<reference evidence="1 2" key="1">
    <citation type="journal article" date="2018" name="Nat. Biotechnol.">
        <title>A standardized bacterial taxonomy based on genome phylogeny substantially revises the tree of life.</title>
        <authorList>
            <person name="Parks D.H."/>
            <person name="Chuvochina M."/>
            <person name="Waite D.W."/>
            <person name="Rinke C."/>
            <person name="Skarshewski A."/>
            <person name="Chaumeil P.A."/>
            <person name="Hugenholtz P."/>
        </authorList>
    </citation>
    <scope>NUCLEOTIDE SEQUENCE [LARGE SCALE GENOMIC DNA]</scope>
    <source>
        <strain evidence="1">UBA10045</strain>
    </source>
</reference>
<name>A0A3D3G2N7_ACIRA</name>